<sequence length="243" mass="27161">MFSLVCLIVVIFTFSNTLAEYTLTLTKENFDSHVLDSRKNVLVEFYAPWCGHCKNLAPTYEKVAETFKNEPNCVVAKVDADSEKELGSRFGVSGFPTIKFFSKTNKAGEEYSSGRSEQDFIDFLNQKCGTNRVSGGGVDDQAGRINAYDDIAKKFISSTGDRNALIAEIEAANADEADSEHKQSGDYYVKVMKTILEKGDDYPKNEIARLTRVLGGNMSAAKMDLMHKRKNILSQFVREKEEL</sequence>
<dbReference type="EC" id="5.3.4.1" evidence="3"/>
<evidence type="ECO:0000259" key="11">
    <source>
        <dbReference type="PROSITE" id="PS51352"/>
    </source>
</evidence>
<protein>
    <recommendedName>
        <fullName evidence="3">protein disulfide-isomerase</fullName>
        <ecNumber evidence="3">5.3.4.1</ecNumber>
    </recommendedName>
</protein>
<dbReference type="InterPro" id="IPR036249">
    <property type="entry name" value="Thioredoxin-like_sf"/>
</dbReference>
<dbReference type="InterPro" id="IPR017937">
    <property type="entry name" value="Thioredoxin_CS"/>
</dbReference>
<feature type="signal peptide" evidence="10">
    <location>
        <begin position="1"/>
        <end position="19"/>
    </location>
</feature>
<evidence type="ECO:0000256" key="2">
    <source>
        <dbReference type="ARBA" id="ARBA00006347"/>
    </source>
</evidence>
<evidence type="ECO:0000313" key="13">
    <source>
        <dbReference type="RefSeq" id="XP_065675945.1"/>
    </source>
</evidence>
<dbReference type="SUPFAM" id="SSF52833">
    <property type="entry name" value="Thioredoxin-like"/>
    <property type="match status" value="1"/>
</dbReference>
<accession>A0ABM4DN03</accession>
<evidence type="ECO:0000313" key="12">
    <source>
        <dbReference type="Proteomes" id="UP001652625"/>
    </source>
</evidence>
<reference evidence="13" key="1">
    <citation type="submission" date="2025-08" db="UniProtKB">
        <authorList>
            <consortium name="RefSeq"/>
        </authorList>
    </citation>
    <scope>IDENTIFICATION</scope>
</reference>
<dbReference type="Gene3D" id="1.20.1150.12">
    <property type="entry name" value="Endoplasmic reticulum resident protein 29, C-terminal domain"/>
    <property type="match status" value="1"/>
</dbReference>
<evidence type="ECO:0000256" key="5">
    <source>
        <dbReference type="ARBA" id="ARBA00022737"/>
    </source>
</evidence>
<keyword evidence="6" id="KW-1015">Disulfide bond</keyword>
<evidence type="ECO:0000256" key="6">
    <source>
        <dbReference type="ARBA" id="ARBA00023157"/>
    </source>
</evidence>
<dbReference type="Proteomes" id="UP001652625">
    <property type="component" value="Chromosome 15"/>
</dbReference>
<evidence type="ECO:0000256" key="9">
    <source>
        <dbReference type="RuleBase" id="RU004208"/>
    </source>
</evidence>
<dbReference type="PANTHER" id="PTHR45672:SF11">
    <property type="entry name" value="PROTEIN DISULFIDE-ISOMERASE C17H9.14C"/>
    <property type="match status" value="1"/>
</dbReference>
<dbReference type="PRINTS" id="PR00421">
    <property type="entry name" value="THIOREDOXIN"/>
</dbReference>
<dbReference type="Gene3D" id="3.40.30.10">
    <property type="entry name" value="Glutaredoxin"/>
    <property type="match status" value="1"/>
</dbReference>
<dbReference type="GeneID" id="100198247"/>
<evidence type="ECO:0000256" key="7">
    <source>
        <dbReference type="ARBA" id="ARBA00023235"/>
    </source>
</evidence>
<evidence type="ECO:0000256" key="3">
    <source>
        <dbReference type="ARBA" id="ARBA00012723"/>
    </source>
</evidence>
<dbReference type="InterPro" id="IPR036356">
    <property type="entry name" value="ERp29_C_sf"/>
</dbReference>
<dbReference type="CDD" id="cd00238">
    <property type="entry name" value="ERp29c"/>
    <property type="match status" value="1"/>
</dbReference>
<organism evidence="12 13">
    <name type="scientific">Hydra vulgaris</name>
    <name type="common">Hydra</name>
    <name type="synonym">Hydra attenuata</name>
    <dbReference type="NCBI Taxonomy" id="6087"/>
    <lineage>
        <taxon>Eukaryota</taxon>
        <taxon>Metazoa</taxon>
        <taxon>Cnidaria</taxon>
        <taxon>Hydrozoa</taxon>
        <taxon>Hydroidolina</taxon>
        <taxon>Anthoathecata</taxon>
        <taxon>Aplanulata</taxon>
        <taxon>Hydridae</taxon>
        <taxon>Hydra</taxon>
    </lineage>
</organism>
<dbReference type="Pfam" id="PF00085">
    <property type="entry name" value="Thioredoxin"/>
    <property type="match status" value="1"/>
</dbReference>
<comment type="similarity">
    <text evidence="2 9">Belongs to the protein disulfide isomerase family.</text>
</comment>
<dbReference type="PANTHER" id="PTHR45672">
    <property type="entry name" value="PROTEIN DISULFIDE-ISOMERASE C17H9.14C-RELATED"/>
    <property type="match status" value="1"/>
</dbReference>
<dbReference type="Pfam" id="PF07749">
    <property type="entry name" value="ERp29"/>
    <property type="match status" value="1"/>
</dbReference>
<gene>
    <name evidence="13" type="primary">LOC100198247</name>
</gene>
<comment type="catalytic activity">
    <reaction evidence="1">
        <text>Catalyzes the rearrangement of -S-S- bonds in proteins.</text>
        <dbReference type="EC" id="5.3.4.1"/>
    </reaction>
</comment>
<dbReference type="InterPro" id="IPR051063">
    <property type="entry name" value="PDI"/>
</dbReference>
<dbReference type="RefSeq" id="XP_065675945.1">
    <property type="nucleotide sequence ID" value="XM_065819873.1"/>
</dbReference>
<evidence type="ECO:0000256" key="8">
    <source>
        <dbReference type="ARBA" id="ARBA00023284"/>
    </source>
</evidence>
<feature type="chain" id="PRO_5045507346" description="protein disulfide-isomerase" evidence="10">
    <location>
        <begin position="20"/>
        <end position="243"/>
    </location>
</feature>
<keyword evidence="5" id="KW-0677">Repeat</keyword>
<feature type="domain" description="Thioredoxin" evidence="11">
    <location>
        <begin position="12"/>
        <end position="129"/>
    </location>
</feature>
<keyword evidence="7" id="KW-0413">Isomerase</keyword>
<dbReference type="CDD" id="cd02998">
    <property type="entry name" value="PDI_a_ERp38"/>
    <property type="match status" value="1"/>
</dbReference>
<keyword evidence="12" id="KW-1185">Reference proteome</keyword>
<dbReference type="NCBIfam" id="TIGR01126">
    <property type="entry name" value="pdi_dom"/>
    <property type="match status" value="1"/>
</dbReference>
<dbReference type="PROSITE" id="PS00194">
    <property type="entry name" value="THIOREDOXIN_1"/>
    <property type="match status" value="1"/>
</dbReference>
<dbReference type="SUPFAM" id="SSF47933">
    <property type="entry name" value="ERP29 C domain-like"/>
    <property type="match status" value="1"/>
</dbReference>
<name>A0ABM4DN03_HYDVU</name>
<evidence type="ECO:0000256" key="10">
    <source>
        <dbReference type="SAM" id="SignalP"/>
    </source>
</evidence>
<keyword evidence="8" id="KW-0676">Redox-active center</keyword>
<dbReference type="InterPro" id="IPR013766">
    <property type="entry name" value="Thioredoxin_domain"/>
</dbReference>
<dbReference type="PROSITE" id="PS51352">
    <property type="entry name" value="THIOREDOXIN_2"/>
    <property type="match status" value="1"/>
</dbReference>
<proteinExistence type="inferred from homology"/>
<dbReference type="InterPro" id="IPR005788">
    <property type="entry name" value="PDI_thioredoxin-like_dom"/>
</dbReference>
<dbReference type="InterPro" id="IPR011679">
    <property type="entry name" value="ERp29_C"/>
</dbReference>
<evidence type="ECO:0000256" key="1">
    <source>
        <dbReference type="ARBA" id="ARBA00001182"/>
    </source>
</evidence>
<keyword evidence="4 10" id="KW-0732">Signal</keyword>
<evidence type="ECO:0000256" key="4">
    <source>
        <dbReference type="ARBA" id="ARBA00022729"/>
    </source>
</evidence>